<dbReference type="OrthoDB" id="6058203at2759"/>
<name>A0A8H7LCS5_9ASCO</name>
<feature type="domain" description="Tyrosine specific protein phosphatases" evidence="5">
    <location>
        <begin position="459"/>
        <end position="555"/>
    </location>
</feature>
<dbReference type="InterPro" id="IPR016130">
    <property type="entry name" value="Tyr_Pase_AS"/>
</dbReference>
<evidence type="ECO:0000256" key="3">
    <source>
        <dbReference type="SAM" id="MobiDB-lite"/>
    </source>
</evidence>
<dbReference type="GO" id="GO:0004725">
    <property type="term" value="F:protein tyrosine phosphatase activity"/>
    <property type="evidence" value="ECO:0007669"/>
    <property type="project" value="UniProtKB-EC"/>
</dbReference>
<feature type="region of interest" description="Disordered" evidence="3">
    <location>
        <begin position="196"/>
        <end position="233"/>
    </location>
</feature>
<dbReference type="PROSITE" id="PS50055">
    <property type="entry name" value="TYR_PHOSPHATASE_PTP"/>
    <property type="match status" value="1"/>
</dbReference>
<protein>
    <recommendedName>
        <fullName evidence="2">protein-tyrosine-phosphatase</fullName>
        <ecNumber evidence="2">3.1.3.48</ecNumber>
    </recommendedName>
</protein>
<evidence type="ECO:0000259" key="5">
    <source>
        <dbReference type="PROSITE" id="PS50056"/>
    </source>
</evidence>
<feature type="compositionally biased region" description="Polar residues" evidence="3">
    <location>
        <begin position="217"/>
        <end position="232"/>
    </location>
</feature>
<dbReference type="SMART" id="SM00450">
    <property type="entry name" value="RHOD"/>
    <property type="match status" value="1"/>
</dbReference>
<dbReference type="PANTHER" id="PTHR19134">
    <property type="entry name" value="RECEPTOR-TYPE TYROSINE-PROTEIN PHOSPHATASE"/>
    <property type="match status" value="1"/>
</dbReference>
<dbReference type="InterPro" id="IPR050348">
    <property type="entry name" value="Protein-Tyr_Phosphatase"/>
</dbReference>
<proteinExistence type="inferred from homology"/>
<dbReference type="InterPro" id="IPR000387">
    <property type="entry name" value="Tyr_Pase_dom"/>
</dbReference>
<dbReference type="Gene3D" id="3.90.190.10">
    <property type="entry name" value="Protein tyrosine phosphatase superfamily"/>
    <property type="match status" value="1"/>
</dbReference>
<keyword evidence="8" id="KW-1185">Reference proteome</keyword>
<dbReference type="Gene3D" id="3.40.250.10">
    <property type="entry name" value="Rhodanese-like domain"/>
    <property type="match status" value="1"/>
</dbReference>
<accession>A0A8H7LCS5</accession>
<gene>
    <name evidence="7" type="ORF">HF325_000823</name>
</gene>
<evidence type="ECO:0000259" key="6">
    <source>
        <dbReference type="PROSITE" id="PS50206"/>
    </source>
</evidence>
<dbReference type="SUPFAM" id="SSF52821">
    <property type="entry name" value="Rhodanese/Cell cycle control phosphatase"/>
    <property type="match status" value="1"/>
</dbReference>
<feature type="domain" description="Rhodanese" evidence="6">
    <location>
        <begin position="81"/>
        <end position="190"/>
    </location>
</feature>
<dbReference type="SMART" id="SM00404">
    <property type="entry name" value="PTPc_motif"/>
    <property type="match status" value="1"/>
</dbReference>
<dbReference type="SUPFAM" id="SSF52799">
    <property type="entry name" value="(Phosphotyrosine protein) phosphatases II"/>
    <property type="match status" value="1"/>
</dbReference>
<dbReference type="InterPro" id="IPR000242">
    <property type="entry name" value="PTP_cat"/>
</dbReference>
<dbReference type="EMBL" id="JACBPP010000001">
    <property type="protein sequence ID" value="KAF8005366.1"/>
    <property type="molecule type" value="Genomic_DNA"/>
</dbReference>
<dbReference type="PROSITE" id="PS50206">
    <property type="entry name" value="RHODANESE_3"/>
    <property type="match status" value="1"/>
</dbReference>
<dbReference type="InterPro" id="IPR003595">
    <property type="entry name" value="Tyr_Pase_cat"/>
</dbReference>
<dbReference type="AlphaFoldDB" id="A0A8H7LCS5"/>
<dbReference type="SMART" id="SM00194">
    <property type="entry name" value="PTPc"/>
    <property type="match status" value="1"/>
</dbReference>
<evidence type="ECO:0000259" key="4">
    <source>
        <dbReference type="PROSITE" id="PS50055"/>
    </source>
</evidence>
<dbReference type="InterPro" id="IPR029021">
    <property type="entry name" value="Prot-tyrosine_phosphatase-like"/>
</dbReference>
<dbReference type="PROSITE" id="PS50056">
    <property type="entry name" value="TYR_PHOSPHATASE_2"/>
    <property type="match status" value="1"/>
</dbReference>
<dbReference type="InterPro" id="IPR001763">
    <property type="entry name" value="Rhodanese-like_dom"/>
</dbReference>
<feature type="compositionally biased region" description="Polar residues" evidence="3">
    <location>
        <begin position="196"/>
        <end position="210"/>
    </location>
</feature>
<evidence type="ECO:0000313" key="7">
    <source>
        <dbReference type="EMBL" id="KAF8005366.1"/>
    </source>
</evidence>
<dbReference type="CDD" id="cd18533">
    <property type="entry name" value="PTP_fungal"/>
    <property type="match status" value="1"/>
</dbReference>
<dbReference type="Pfam" id="PF00102">
    <property type="entry name" value="Y_phosphatase"/>
    <property type="match status" value="1"/>
</dbReference>
<dbReference type="InterPro" id="IPR036873">
    <property type="entry name" value="Rhodanese-like_dom_sf"/>
</dbReference>
<comment type="similarity">
    <text evidence="1">Belongs to the protein-tyrosine phosphatase family. Non-receptor class subfamily.</text>
</comment>
<reference evidence="7" key="1">
    <citation type="submission" date="2020-10" db="EMBL/GenBank/DDBJ databases">
        <title>The Whole-Genome Sequence of Metschnikowia persimmonesis, a Novel Endophytic Yeast Species Isolated from Medicinal Plant Diospyros kaki Thumb.</title>
        <authorList>
            <person name="Rahmat E."/>
            <person name="Kang Y."/>
        </authorList>
    </citation>
    <scope>NUCLEOTIDE SEQUENCE</scope>
    <source>
        <strain evidence="7">KIOM G15050</strain>
    </source>
</reference>
<dbReference type="PRINTS" id="PR00700">
    <property type="entry name" value="PRTYPHPHTASE"/>
</dbReference>
<dbReference type="Proteomes" id="UP000649328">
    <property type="component" value="Unassembled WGS sequence"/>
</dbReference>
<comment type="caution">
    <text evidence="7">The sequence shown here is derived from an EMBL/GenBank/DDBJ whole genome shotgun (WGS) entry which is preliminary data.</text>
</comment>
<dbReference type="PROSITE" id="PS00383">
    <property type="entry name" value="TYR_PHOSPHATASE_1"/>
    <property type="match status" value="1"/>
</dbReference>
<evidence type="ECO:0000256" key="2">
    <source>
        <dbReference type="ARBA" id="ARBA00013064"/>
    </source>
</evidence>
<evidence type="ECO:0000313" key="8">
    <source>
        <dbReference type="Proteomes" id="UP000649328"/>
    </source>
</evidence>
<dbReference type="PANTHER" id="PTHR19134:SF561">
    <property type="entry name" value="PROTEIN TYROSINE PHOSPHATASE 36E, ISOFORM A"/>
    <property type="match status" value="1"/>
</dbReference>
<evidence type="ECO:0000256" key="1">
    <source>
        <dbReference type="ARBA" id="ARBA00009649"/>
    </source>
</evidence>
<organism evidence="7 8">
    <name type="scientific">Metschnikowia pulcherrima</name>
    <dbReference type="NCBI Taxonomy" id="27326"/>
    <lineage>
        <taxon>Eukaryota</taxon>
        <taxon>Fungi</taxon>
        <taxon>Dikarya</taxon>
        <taxon>Ascomycota</taxon>
        <taxon>Saccharomycotina</taxon>
        <taxon>Pichiomycetes</taxon>
        <taxon>Metschnikowiaceae</taxon>
        <taxon>Metschnikowia</taxon>
    </lineage>
</organism>
<feature type="domain" description="Tyrosine-protein phosphatase" evidence="4">
    <location>
        <begin position="313"/>
        <end position="564"/>
    </location>
</feature>
<sequence length="571" mass="64804">MINPSVPLIDNRMISRESLPLPKQNLSLKTGGLSDFAGLQPNPYKSPVMSPTLKTHSEGLPASVTGIDGHETQKLSGFLEPSNDVLVLDVRPFNTYSSSHLRSSVNICVPTTLLKRPKYDLKHVINASNLSPALKEAVLDETKRMKVLLYDSNSTDKQLSFQIYHTMLKFIQHDRFSVYYVRGGFESVESTLTDANQALPTRSPMSLNSTDSEKSDSLASESPTGQQKTANSDGMPFLTGFSLPSATSADNKLLMSIKKSLPKLDTITSYNYNFRFPKDFERKKSRYGTPLTLCPCCDKIEYTIPKGVEYGHKNRYNNIWPYEHSRVHLISSPSCTHKNNSDDYFNANYISYKRISKRRYIATQNPLDSTKDDFWSTVWHNGVKAIVCLAAPPVFGQQAYYEYDQILEKGALDVKIKSCEQMSSFTLREITLTKQDKNQTVFHFAYHQWPDFGTPEDLNSVFDLIKTKNEKLSILNGKEALAKTANAWDVLVHCSAGCGRTGCYITMDMVLDSFQNPNTLKDHYDPWGEQDLVYKSIQFQRQQRISMVQNLDQFIFCYESILNYIVSHLIE</sequence>
<dbReference type="Pfam" id="PF00581">
    <property type="entry name" value="Rhodanese"/>
    <property type="match status" value="1"/>
</dbReference>
<dbReference type="EC" id="3.1.3.48" evidence="2"/>